<dbReference type="EMBL" id="CBSD020000029">
    <property type="protein sequence ID" value="CDG74340.1"/>
    <property type="molecule type" value="Genomic_DNA"/>
</dbReference>
<feature type="region of interest" description="Disordered" evidence="1">
    <location>
        <begin position="1"/>
        <end position="23"/>
    </location>
</feature>
<dbReference type="AlphaFoldDB" id="A0AA36NVV5"/>
<keyword evidence="5" id="KW-1185">Reference proteome</keyword>
<evidence type="ECO:0000256" key="1">
    <source>
        <dbReference type="SAM" id="MobiDB-lite"/>
    </source>
</evidence>
<proteinExistence type="predicted"/>
<feature type="non-terminal residue" evidence="3">
    <location>
        <position position="1"/>
    </location>
</feature>
<evidence type="ECO:0000313" key="2">
    <source>
        <dbReference type="EMBL" id="CDG73723.1"/>
    </source>
</evidence>
<comment type="caution">
    <text evidence="3">The sequence shown here is derived from an EMBL/GenBank/DDBJ whole genome shotgun (WGS) entry which is preliminary data.</text>
</comment>
<protein>
    <submittedName>
        <fullName evidence="3">Integrase, catalytic region</fullName>
    </submittedName>
</protein>
<organism evidence="3 5">
    <name type="scientific">Acinetobacter nosocomialis 28F</name>
    <dbReference type="NCBI Taxonomy" id="1147131"/>
    <lineage>
        <taxon>Bacteria</taxon>
        <taxon>Pseudomonadati</taxon>
        <taxon>Pseudomonadota</taxon>
        <taxon>Gammaproteobacteria</taxon>
        <taxon>Moraxellales</taxon>
        <taxon>Moraxellaceae</taxon>
        <taxon>Acinetobacter</taxon>
        <taxon>Acinetobacter calcoaceticus/baumannii complex</taxon>
    </lineage>
</organism>
<dbReference type="EMBL" id="CBSD020000009">
    <property type="protein sequence ID" value="CDG73723.1"/>
    <property type="molecule type" value="Genomic_DNA"/>
</dbReference>
<dbReference type="EMBL" id="CBSD020000087">
    <property type="protein sequence ID" value="CDG76653.1"/>
    <property type="molecule type" value="Genomic_DNA"/>
</dbReference>
<evidence type="ECO:0000313" key="5">
    <source>
        <dbReference type="Proteomes" id="UP000019193"/>
    </source>
</evidence>
<name>A0AA36NVV5_ACINO</name>
<evidence type="ECO:0000313" key="3">
    <source>
        <dbReference type="EMBL" id="CDG74340.1"/>
    </source>
</evidence>
<accession>A0AA36NVV5</accession>
<dbReference type="Proteomes" id="UP000019193">
    <property type="component" value="Unassembled WGS sequence"/>
</dbReference>
<gene>
    <name evidence="4" type="ORF">ANICBIBUN_07603</name>
    <name evidence="3" type="ORF">ANICBIBUN_16842</name>
    <name evidence="2" type="ORF">ANICBIBUN_18648</name>
</gene>
<evidence type="ECO:0000313" key="4">
    <source>
        <dbReference type="EMBL" id="CDG76653.1"/>
    </source>
</evidence>
<sequence length="23" mass="2738">KQWTDEPELFKIDPIHQMPGLNT</sequence>
<reference evidence="3 5" key="1">
    <citation type="submission" date="2013-06" db="EMBL/GenBank/DDBJ databases">
        <title>Comparative analysis of genomes of multi-drug Acinetobacter sp. from Colombian Hospitals.</title>
        <authorList>
            <person name="Barreto-Hernandez E."/>
            <person name="Gonzalez E.B."/>
            <person name="Cepeda L.A."/>
            <person name="Valenzuela E.M."/>
            <person name="Falquet L."/>
            <person name="Reguero M.T."/>
            <person name="Mantilla R."/>
        </authorList>
    </citation>
    <scope>NUCLEOTIDE SEQUENCE [LARGE SCALE GENOMIC DNA]</scope>
    <source>
        <strain evidence="3 5">28F</strain>
    </source>
</reference>